<dbReference type="Proteomes" id="UP000042958">
    <property type="component" value="Unassembled WGS sequence"/>
</dbReference>
<gene>
    <name evidence="1" type="ORF">PMG11_09848</name>
</gene>
<dbReference type="SUPFAM" id="SSF48264">
    <property type="entry name" value="Cytochrome P450"/>
    <property type="match status" value="1"/>
</dbReference>
<dbReference type="GO" id="GO:0020037">
    <property type="term" value="F:heme binding"/>
    <property type="evidence" value="ECO:0007669"/>
    <property type="project" value="InterPro"/>
</dbReference>
<dbReference type="Gene3D" id="1.10.630.10">
    <property type="entry name" value="Cytochrome P450"/>
    <property type="match status" value="1"/>
</dbReference>
<dbReference type="GO" id="GO:0004497">
    <property type="term" value="F:monooxygenase activity"/>
    <property type="evidence" value="ECO:0007669"/>
    <property type="project" value="InterPro"/>
</dbReference>
<name>A0A0F7U1Y7_PENBI</name>
<dbReference type="GO" id="GO:0016705">
    <property type="term" value="F:oxidoreductase activity, acting on paired donors, with incorporation or reduction of molecular oxygen"/>
    <property type="evidence" value="ECO:0007669"/>
    <property type="project" value="InterPro"/>
</dbReference>
<organism evidence="1 2">
    <name type="scientific">Penicillium brasilianum</name>
    <dbReference type="NCBI Taxonomy" id="104259"/>
    <lineage>
        <taxon>Eukaryota</taxon>
        <taxon>Fungi</taxon>
        <taxon>Dikarya</taxon>
        <taxon>Ascomycota</taxon>
        <taxon>Pezizomycotina</taxon>
        <taxon>Eurotiomycetes</taxon>
        <taxon>Eurotiomycetidae</taxon>
        <taxon>Eurotiales</taxon>
        <taxon>Aspergillaceae</taxon>
        <taxon>Penicillium</taxon>
    </lineage>
</organism>
<dbReference type="EMBL" id="CDHK01000010">
    <property type="protein sequence ID" value="CEJ61312.1"/>
    <property type="molecule type" value="Genomic_DNA"/>
</dbReference>
<sequence>MRRRVEYKGERPDFIQGLLQKSEQLSLGVEDLASNAQIFIGAGAESTATLLMGVAYLLLKHDHVYD</sequence>
<reference evidence="2" key="1">
    <citation type="journal article" date="2015" name="Genome Announc.">
        <title>Draft genome sequence of the fungus Penicillium brasilianum MG11.</title>
        <authorList>
            <person name="Horn F."/>
            <person name="Linde J."/>
            <person name="Mattern D.J."/>
            <person name="Walther G."/>
            <person name="Guthke R."/>
            <person name="Brakhage A.A."/>
            <person name="Valiante V."/>
        </authorList>
    </citation>
    <scope>NUCLEOTIDE SEQUENCE [LARGE SCALE GENOMIC DNA]</scope>
    <source>
        <strain evidence="2">MG11</strain>
    </source>
</reference>
<dbReference type="OrthoDB" id="1470350at2759"/>
<evidence type="ECO:0000313" key="2">
    <source>
        <dbReference type="Proteomes" id="UP000042958"/>
    </source>
</evidence>
<dbReference type="AlphaFoldDB" id="A0A0F7U1Y7"/>
<dbReference type="InterPro" id="IPR036396">
    <property type="entry name" value="Cyt_P450_sf"/>
</dbReference>
<dbReference type="GO" id="GO:0005506">
    <property type="term" value="F:iron ion binding"/>
    <property type="evidence" value="ECO:0007669"/>
    <property type="project" value="InterPro"/>
</dbReference>
<dbReference type="STRING" id="104259.A0A0F7U1Y7"/>
<accession>A0A0F7U1Y7</accession>
<evidence type="ECO:0008006" key="3">
    <source>
        <dbReference type="Google" id="ProtNLM"/>
    </source>
</evidence>
<evidence type="ECO:0000313" key="1">
    <source>
        <dbReference type="EMBL" id="CEJ61312.1"/>
    </source>
</evidence>
<protein>
    <recommendedName>
        <fullName evidence="3">Cytochrome P450</fullName>
    </recommendedName>
</protein>
<keyword evidence="2" id="KW-1185">Reference proteome</keyword>
<proteinExistence type="predicted"/>